<evidence type="ECO:0000313" key="16">
    <source>
        <dbReference type="Proteomes" id="UP000076510"/>
    </source>
</evidence>
<evidence type="ECO:0000256" key="5">
    <source>
        <dbReference type="ARBA" id="ARBA00022755"/>
    </source>
</evidence>
<keyword evidence="3 12" id="KW-0554">One-carbon metabolism</keyword>
<evidence type="ECO:0000313" key="15">
    <source>
        <dbReference type="EMBL" id="KZE45723.1"/>
    </source>
</evidence>
<comment type="catalytic activity">
    <reaction evidence="12">
        <text>(6R)-5,10-methylene-5,6,7,8-tetrahydrofolate + NADP(+) = (6R)-5,10-methenyltetrahydrofolate + NADPH</text>
        <dbReference type="Rhea" id="RHEA:22812"/>
        <dbReference type="ChEBI" id="CHEBI:15636"/>
        <dbReference type="ChEBI" id="CHEBI:57455"/>
        <dbReference type="ChEBI" id="CHEBI:57783"/>
        <dbReference type="ChEBI" id="CHEBI:58349"/>
        <dbReference type="EC" id="1.5.1.5"/>
    </reaction>
</comment>
<dbReference type="GO" id="GO:0009086">
    <property type="term" value="P:methionine biosynthetic process"/>
    <property type="evidence" value="ECO:0007669"/>
    <property type="project" value="UniProtKB-KW"/>
</dbReference>
<dbReference type="FunFam" id="3.40.50.10860:FF:000005">
    <property type="entry name" value="C-1-tetrahydrofolate synthase, cytoplasmic, putative"/>
    <property type="match status" value="1"/>
</dbReference>
<keyword evidence="6 12" id="KW-0378">Hydrolase</keyword>
<dbReference type="InterPro" id="IPR020630">
    <property type="entry name" value="THF_DH/CycHdrlase_cat_dom"/>
</dbReference>
<comment type="catalytic activity">
    <reaction evidence="12">
        <text>(6R)-5,10-methenyltetrahydrofolate + H2O = (6R)-10-formyltetrahydrofolate + H(+)</text>
        <dbReference type="Rhea" id="RHEA:23700"/>
        <dbReference type="ChEBI" id="CHEBI:15377"/>
        <dbReference type="ChEBI" id="CHEBI:15378"/>
        <dbReference type="ChEBI" id="CHEBI:57455"/>
        <dbReference type="ChEBI" id="CHEBI:195366"/>
        <dbReference type="EC" id="3.5.4.9"/>
    </reaction>
</comment>
<keyword evidence="7 12" id="KW-0521">NADP</keyword>
<reference evidence="16" key="1">
    <citation type="submission" date="2016-01" db="EMBL/GenBank/DDBJ databases">
        <title>Whole genome sequencing of Bhargavaea cecembensis T14.</title>
        <authorList>
            <person name="Hong K.W."/>
        </authorList>
    </citation>
    <scope>NUCLEOTIDE SEQUENCE [LARGE SCALE GENOMIC DNA]</scope>
    <source>
        <strain evidence="16">M19</strain>
    </source>
</reference>
<feature type="binding site" evidence="12">
    <location>
        <begin position="164"/>
        <end position="166"/>
    </location>
    <ligand>
        <name>NADP(+)</name>
        <dbReference type="ChEBI" id="CHEBI:58349"/>
    </ligand>
</feature>
<dbReference type="GO" id="GO:0006164">
    <property type="term" value="P:purine nucleotide biosynthetic process"/>
    <property type="evidence" value="ECO:0007669"/>
    <property type="project" value="UniProtKB-KW"/>
</dbReference>
<comment type="pathway">
    <text evidence="1 12">One-carbon metabolism; tetrahydrofolate interconversion.</text>
</comment>
<protein>
    <recommendedName>
        <fullName evidence="12">Bifunctional protein FolD</fullName>
    </recommendedName>
    <domain>
        <recommendedName>
            <fullName evidence="12">Methylenetetrahydrofolate dehydrogenase</fullName>
            <ecNumber evidence="12">1.5.1.5</ecNumber>
        </recommendedName>
    </domain>
    <domain>
        <recommendedName>
            <fullName evidence="12">Methenyltetrahydrofolate cyclohydrolase</fullName>
            <ecNumber evidence="12">3.5.4.9</ecNumber>
        </recommendedName>
    </domain>
</protein>
<dbReference type="EC" id="1.5.1.5" evidence="12"/>
<dbReference type="Pfam" id="PF02882">
    <property type="entry name" value="THF_DHG_CYH_C"/>
    <property type="match status" value="1"/>
</dbReference>
<dbReference type="GO" id="GO:0004488">
    <property type="term" value="F:methylenetetrahydrofolate dehydrogenase (NADP+) activity"/>
    <property type="evidence" value="ECO:0007669"/>
    <property type="project" value="UniProtKB-UniRule"/>
</dbReference>
<dbReference type="Gene3D" id="3.40.50.10860">
    <property type="entry name" value="Leucine Dehydrogenase, chain A, domain 1"/>
    <property type="match status" value="1"/>
</dbReference>
<evidence type="ECO:0000256" key="6">
    <source>
        <dbReference type="ARBA" id="ARBA00022801"/>
    </source>
</evidence>
<comment type="similarity">
    <text evidence="12">Belongs to the tetrahydrofolate dehydrogenase/cyclohydrolase family.</text>
</comment>
<feature type="domain" description="Tetrahydrofolate dehydrogenase/cyclohydrolase NAD(P)-binding" evidence="14">
    <location>
        <begin position="138"/>
        <end position="277"/>
    </location>
</feature>
<dbReference type="InterPro" id="IPR020631">
    <property type="entry name" value="THF_DH/CycHdrlase_NAD-bd_dom"/>
</dbReference>
<keyword evidence="8 12" id="KW-0560">Oxidoreductase</keyword>
<dbReference type="GO" id="GO:0000105">
    <property type="term" value="P:L-histidine biosynthetic process"/>
    <property type="evidence" value="ECO:0007669"/>
    <property type="project" value="UniProtKB-KW"/>
</dbReference>
<evidence type="ECO:0000256" key="4">
    <source>
        <dbReference type="ARBA" id="ARBA00022605"/>
    </source>
</evidence>
<dbReference type="GO" id="GO:0004477">
    <property type="term" value="F:methenyltetrahydrofolate cyclohydrolase activity"/>
    <property type="evidence" value="ECO:0007669"/>
    <property type="project" value="UniProtKB-UniRule"/>
</dbReference>
<dbReference type="PRINTS" id="PR00085">
    <property type="entry name" value="THFDHDRGNASE"/>
</dbReference>
<evidence type="ECO:0000256" key="11">
    <source>
        <dbReference type="ARBA" id="ARBA00023268"/>
    </source>
</evidence>
<evidence type="ECO:0000256" key="1">
    <source>
        <dbReference type="ARBA" id="ARBA00004777"/>
    </source>
</evidence>
<dbReference type="AlphaFoldDB" id="A0A0J5VVR4"/>
<comment type="subunit">
    <text evidence="2 12">Homodimer.</text>
</comment>
<proteinExistence type="inferred from homology"/>
<feature type="domain" description="Tetrahydrofolate dehydrogenase/cyclohydrolase catalytic" evidence="13">
    <location>
        <begin position="6"/>
        <end position="119"/>
    </location>
</feature>
<dbReference type="InterPro" id="IPR046346">
    <property type="entry name" value="Aminoacid_DH-like_N_sf"/>
</dbReference>
<dbReference type="EC" id="3.5.4.9" evidence="12"/>
<dbReference type="HAMAP" id="MF_01576">
    <property type="entry name" value="THF_DHG_CYH"/>
    <property type="match status" value="1"/>
</dbReference>
<dbReference type="InterPro" id="IPR000672">
    <property type="entry name" value="THF_DH/CycHdrlase"/>
</dbReference>
<evidence type="ECO:0000259" key="13">
    <source>
        <dbReference type="Pfam" id="PF00763"/>
    </source>
</evidence>
<dbReference type="Proteomes" id="UP000076510">
    <property type="component" value="Unassembled WGS sequence"/>
</dbReference>
<dbReference type="UniPathway" id="UPA00193"/>
<organism evidence="15 16">
    <name type="scientific">Rossellomorea marisflavi</name>
    <dbReference type="NCBI Taxonomy" id="189381"/>
    <lineage>
        <taxon>Bacteria</taxon>
        <taxon>Bacillati</taxon>
        <taxon>Bacillota</taxon>
        <taxon>Bacilli</taxon>
        <taxon>Bacillales</taxon>
        <taxon>Bacillaceae</taxon>
        <taxon>Rossellomorea</taxon>
    </lineage>
</organism>
<dbReference type="InterPro" id="IPR036291">
    <property type="entry name" value="NAD(P)-bd_dom_sf"/>
</dbReference>
<accession>A0A0J5VVR4</accession>
<keyword evidence="10 12" id="KW-0486">Methionine biosynthesis</keyword>
<dbReference type="PATRIC" id="fig|189381.10.peg.1932"/>
<keyword evidence="11 12" id="KW-0511">Multifunctional enzyme</keyword>
<keyword evidence="9 12" id="KW-0368">Histidine biosynthesis</keyword>
<dbReference type="PANTHER" id="PTHR48099:SF5">
    <property type="entry name" value="C-1-TETRAHYDROFOLATE SYNTHASE, CYTOPLASMIC"/>
    <property type="match status" value="1"/>
</dbReference>
<keyword evidence="4 12" id="KW-0028">Amino-acid biosynthesis</keyword>
<evidence type="ECO:0000256" key="12">
    <source>
        <dbReference type="HAMAP-Rule" id="MF_01576"/>
    </source>
</evidence>
<evidence type="ECO:0000256" key="8">
    <source>
        <dbReference type="ARBA" id="ARBA00023002"/>
    </source>
</evidence>
<sequence length="281" mass="29742">MSTRIIDGTKISNEWRLELKARVRKLKQRGITPGLAIILVGDNPASRSFVRLKEKACSDVGIHSELHHFESADQDQLVGLIDQLNTAGHIHGILVQLPLPGHIDPASVVGAVSPTKDIDGLHPLSIGRLATAQETFHPCAPLAITKMLQHEKIPIAGRHVVIIGKSNLIGKPLGTMLVNRDATVTQCQSITEDLFSLTRQADILISAAGKAGFIGREAIKPGALVIDAGMNRGEDGGVCGDVDADDVMGRAGLLTPVPGGIGPLTITMLLHNTVKSATGMF</sequence>
<evidence type="ECO:0000256" key="10">
    <source>
        <dbReference type="ARBA" id="ARBA00023167"/>
    </source>
</evidence>
<dbReference type="CDD" id="cd01080">
    <property type="entry name" value="NAD_bind_m-THF_DH_Cyclohyd"/>
    <property type="match status" value="1"/>
</dbReference>
<dbReference type="GO" id="GO:0035999">
    <property type="term" value="P:tetrahydrofolate interconversion"/>
    <property type="evidence" value="ECO:0007669"/>
    <property type="project" value="UniProtKB-UniRule"/>
</dbReference>
<evidence type="ECO:0000259" key="14">
    <source>
        <dbReference type="Pfam" id="PF02882"/>
    </source>
</evidence>
<keyword evidence="5 12" id="KW-0658">Purine biosynthesis</keyword>
<dbReference type="Pfam" id="PF00763">
    <property type="entry name" value="THF_DHG_CYH"/>
    <property type="match status" value="1"/>
</dbReference>
<evidence type="ECO:0000256" key="3">
    <source>
        <dbReference type="ARBA" id="ARBA00022563"/>
    </source>
</evidence>
<comment type="caution">
    <text evidence="15">The sequence shown here is derived from an EMBL/GenBank/DDBJ whole genome shotgun (WGS) entry which is preliminary data.</text>
</comment>
<dbReference type="RefSeq" id="WP_048006031.1">
    <property type="nucleotide sequence ID" value="NZ_CP047095.1"/>
</dbReference>
<evidence type="ECO:0000256" key="9">
    <source>
        <dbReference type="ARBA" id="ARBA00023102"/>
    </source>
</evidence>
<dbReference type="Gene3D" id="3.40.50.720">
    <property type="entry name" value="NAD(P)-binding Rossmann-like Domain"/>
    <property type="match status" value="1"/>
</dbReference>
<evidence type="ECO:0000256" key="7">
    <source>
        <dbReference type="ARBA" id="ARBA00022857"/>
    </source>
</evidence>
<name>A0A0J5VVR4_9BACI</name>
<comment type="function">
    <text evidence="12">Catalyzes the oxidation of 5,10-methylenetetrahydrofolate to 5,10-methenyltetrahydrofolate and then the hydrolysis of 5,10-methenyltetrahydrofolate to 10-formyltetrahydrofolate.</text>
</comment>
<dbReference type="OrthoDB" id="9803580at2"/>
<dbReference type="SUPFAM" id="SSF53223">
    <property type="entry name" value="Aminoacid dehydrogenase-like, N-terminal domain"/>
    <property type="match status" value="1"/>
</dbReference>
<gene>
    <name evidence="12" type="primary">folD</name>
    <name evidence="15" type="ORF">AV649_06010</name>
</gene>
<dbReference type="PANTHER" id="PTHR48099">
    <property type="entry name" value="C-1-TETRAHYDROFOLATE SYNTHASE, CYTOPLASMIC-RELATED"/>
    <property type="match status" value="1"/>
</dbReference>
<comment type="caution">
    <text evidence="12">Lacks conserved residue(s) required for the propagation of feature annotation.</text>
</comment>
<evidence type="ECO:0000256" key="2">
    <source>
        <dbReference type="ARBA" id="ARBA00011738"/>
    </source>
</evidence>
<dbReference type="EMBL" id="LQQY01000034">
    <property type="protein sequence ID" value="KZE45723.1"/>
    <property type="molecule type" value="Genomic_DNA"/>
</dbReference>
<dbReference type="GO" id="GO:0005829">
    <property type="term" value="C:cytosol"/>
    <property type="evidence" value="ECO:0007669"/>
    <property type="project" value="TreeGrafter"/>
</dbReference>
<dbReference type="SUPFAM" id="SSF51735">
    <property type="entry name" value="NAD(P)-binding Rossmann-fold domains"/>
    <property type="match status" value="1"/>
</dbReference>